<dbReference type="GeneID" id="17269068"/>
<reference evidence="1" key="2">
    <citation type="submission" date="2024-10" db="UniProtKB">
        <authorList>
            <consortium name="EnsemblProtists"/>
        </authorList>
    </citation>
    <scope>IDENTIFICATION</scope>
</reference>
<dbReference type="InterPro" id="IPR002696">
    <property type="entry name" value="Membr_insert_effic_factor_YidD"/>
</dbReference>
<keyword evidence="2" id="KW-1185">Reference proteome</keyword>
<dbReference type="EnsemblProtists" id="EOD23522">
    <property type="protein sequence ID" value="EOD23522"/>
    <property type="gene ID" value="EMIHUDRAFT_60121"/>
</dbReference>
<dbReference type="KEGG" id="ehx:EMIHUDRAFT_60121"/>
<name>A0A0D3KWB0_EMIH1</name>
<dbReference type="Pfam" id="PF01809">
    <property type="entry name" value="YidD"/>
    <property type="match status" value="1"/>
</dbReference>
<dbReference type="HOGENOM" id="CLU_144811_6_0_1"/>
<dbReference type="PANTHER" id="PTHR33383:SF1">
    <property type="entry name" value="MEMBRANE PROTEIN INSERTION EFFICIENCY FACTOR-RELATED"/>
    <property type="match status" value="1"/>
</dbReference>
<dbReference type="RefSeq" id="XP_005792474.1">
    <property type="nucleotide sequence ID" value="XM_005792417.1"/>
</dbReference>
<evidence type="ECO:0000313" key="1">
    <source>
        <dbReference type="EnsemblProtists" id="EOD40045"/>
    </source>
</evidence>
<dbReference type="NCBIfam" id="TIGR00278">
    <property type="entry name" value="membrane protein insertion efficiency factor YidD"/>
    <property type="match status" value="1"/>
</dbReference>
<dbReference type="AlphaFoldDB" id="A0A0D3KWB0"/>
<dbReference type="Proteomes" id="UP000013827">
    <property type="component" value="Unassembled WGS sequence"/>
</dbReference>
<dbReference type="GeneID" id="17285318"/>
<dbReference type="PANTHER" id="PTHR33383">
    <property type="entry name" value="MEMBRANE PROTEIN INSERTION EFFICIENCY FACTOR-RELATED"/>
    <property type="match status" value="1"/>
</dbReference>
<evidence type="ECO:0000313" key="2">
    <source>
        <dbReference type="Proteomes" id="UP000013827"/>
    </source>
</evidence>
<dbReference type="STRING" id="2903.R1FLX8"/>
<protein>
    <recommendedName>
        <fullName evidence="3">Membrane protein insertion efficiency factor YidD</fullName>
    </recommendedName>
</protein>
<dbReference type="eggNOG" id="ENOG502S1FR">
    <property type="taxonomic scope" value="Eukaryota"/>
</dbReference>
<dbReference type="KEGG" id="ehx:EMIHUDRAFT_60672"/>
<dbReference type="RefSeq" id="XP_005775951.1">
    <property type="nucleotide sequence ID" value="XM_005775894.1"/>
</dbReference>
<proteinExistence type="predicted"/>
<organism evidence="1 2">
    <name type="scientific">Emiliania huxleyi (strain CCMP1516)</name>
    <dbReference type="NCBI Taxonomy" id="280463"/>
    <lineage>
        <taxon>Eukaryota</taxon>
        <taxon>Haptista</taxon>
        <taxon>Haptophyta</taxon>
        <taxon>Prymnesiophyceae</taxon>
        <taxon>Isochrysidales</taxon>
        <taxon>Noelaerhabdaceae</taxon>
        <taxon>Emiliania</taxon>
    </lineage>
</organism>
<sequence length="56" mass="6462">VAALKFYKRFISPLIPPGCRFIPTCSEYGQLAFRQYPPLQALVLTAWRLVRCNPLH</sequence>
<evidence type="ECO:0008006" key="3">
    <source>
        <dbReference type="Google" id="ProtNLM"/>
    </source>
</evidence>
<dbReference type="PaxDb" id="2903-EOD23522"/>
<accession>A0A0D3KWB0</accession>
<reference evidence="2" key="1">
    <citation type="journal article" date="2013" name="Nature">
        <title>Pan genome of the phytoplankton Emiliania underpins its global distribution.</title>
        <authorList>
            <person name="Read B.A."/>
            <person name="Kegel J."/>
            <person name="Klute M.J."/>
            <person name="Kuo A."/>
            <person name="Lefebvre S.C."/>
            <person name="Maumus F."/>
            <person name="Mayer C."/>
            <person name="Miller J."/>
            <person name="Monier A."/>
            <person name="Salamov A."/>
            <person name="Young J."/>
            <person name="Aguilar M."/>
            <person name="Claverie J.M."/>
            <person name="Frickenhaus S."/>
            <person name="Gonzalez K."/>
            <person name="Herman E.K."/>
            <person name="Lin Y.C."/>
            <person name="Napier J."/>
            <person name="Ogata H."/>
            <person name="Sarno A.F."/>
            <person name="Shmutz J."/>
            <person name="Schroeder D."/>
            <person name="de Vargas C."/>
            <person name="Verret F."/>
            <person name="von Dassow P."/>
            <person name="Valentin K."/>
            <person name="Van de Peer Y."/>
            <person name="Wheeler G."/>
            <person name="Dacks J.B."/>
            <person name="Delwiche C.F."/>
            <person name="Dyhrman S.T."/>
            <person name="Glockner G."/>
            <person name="John U."/>
            <person name="Richards T."/>
            <person name="Worden A.Z."/>
            <person name="Zhang X."/>
            <person name="Grigoriev I.V."/>
            <person name="Allen A.E."/>
            <person name="Bidle K."/>
            <person name="Borodovsky M."/>
            <person name="Bowler C."/>
            <person name="Brownlee C."/>
            <person name="Cock J.M."/>
            <person name="Elias M."/>
            <person name="Gladyshev V.N."/>
            <person name="Groth M."/>
            <person name="Guda C."/>
            <person name="Hadaegh A."/>
            <person name="Iglesias-Rodriguez M.D."/>
            <person name="Jenkins J."/>
            <person name="Jones B.M."/>
            <person name="Lawson T."/>
            <person name="Leese F."/>
            <person name="Lindquist E."/>
            <person name="Lobanov A."/>
            <person name="Lomsadze A."/>
            <person name="Malik S.B."/>
            <person name="Marsh M.E."/>
            <person name="Mackinder L."/>
            <person name="Mock T."/>
            <person name="Mueller-Roeber B."/>
            <person name="Pagarete A."/>
            <person name="Parker M."/>
            <person name="Probert I."/>
            <person name="Quesneville H."/>
            <person name="Raines C."/>
            <person name="Rensing S.A."/>
            <person name="Riano-Pachon D.M."/>
            <person name="Richier S."/>
            <person name="Rokitta S."/>
            <person name="Shiraiwa Y."/>
            <person name="Soanes D.M."/>
            <person name="van der Giezen M."/>
            <person name="Wahlund T.M."/>
            <person name="Williams B."/>
            <person name="Wilson W."/>
            <person name="Wolfe G."/>
            <person name="Wurch L.L."/>
        </authorList>
    </citation>
    <scope>NUCLEOTIDE SEQUENCE</scope>
</reference>
<dbReference type="SMART" id="SM01234">
    <property type="entry name" value="Haemolytic"/>
    <property type="match status" value="1"/>
</dbReference>
<dbReference type="EnsemblProtists" id="EOD40045">
    <property type="protein sequence ID" value="EOD40045"/>
    <property type="gene ID" value="EMIHUDRAFT_60672"/>
</dbReference>